<dbReference type="GO" id="GO:0003908">
    <property type="term" value="F:methylated-DNA-[protein]-cysteine S-methyltransferase activity"/>
    <property type="evidence" value="ECO:0007669"/>
    <property type="project" value="UniProtKB-EC"/>
</dbReference>
<reference evidence="10" key="1">
    <citation type="submission" date="2015-05" db="EMBL/GenBank/DDBJ databases">
        <title>Permanent draft genome of Rhodopirellula islandicus K833.</title>
        <authorList>
            <person name="Kizina J."/>
            <person name="Richter M."/>
            <person name="Glockner F.O."/>
            <person name="Harder J."/>
        </authorList>
    </citation>
    <scope>NUCLEOTIDE SEQUENCE [LARGE SCALE GENOMIC DNA]</scope>
    <source>
        <strain evidence="10">K833</strain>
    </source>
</reference>
<dbReference type="GO" id="GO:0006281">
    <property type="term" value="P:DNA repair"/>
    <property type="evidence" value="ECO:0007669"/>
    <property type="project" value="UniProtKB-KW"/>
</dbReference>
<keyword evidence="7" id="KW-0234">DNA repair</keyword>
<dbReference type="FunFam" id="1.10.10.10:FF:000214">
    <property type="entry name" value="Methylated-DNA--protein-cysteine methyltransferase"/>
    <property type="match status" value="1"/>
</dbReference>
<sequence>MTHSSAQQRASDSHLIFATGACSLGQVLIAGSNIADVGVRVSFLSLGDNRASMLAELATAHPKQKPVETDAAFQAELAAVIRFIEQPAEPLRLPMELHGTEFQKQVWTALAQTKPGETITYRELADRIGSPGSSRAVGSACGQNQIALAIPCHRAVRSDGKDSGFRWGLSRKRELLRRERLASIGTTASTTHQLDLAGFDVLPTEQSSATNTTKALP</sequence>
<comment type="caution">
    <text evidence="10">The sequence shown here is derived from an EMBL/GenBank/DDBJ whole genome shotgun (WGS) entry which is preliminary data.</text>
</comment>
<comment type="catalytic activity">
    <reaction evidence="8">
        <text>a 6-O-methyl-2'-deoxyguanosine in DNA + L-cysteinyl-[protein] = S-methyl-L-cysteinyl-[protein] + a 2'-deoxyguanosine in DNA</text>
        <dbReference type="Rhea" id="RHEA:24000"/>
        <dbReference type="Rhea" id="RHEA-COMP:10131"/>
        <dbReference type="Rhea" id="RHEA-COMP:10132"/>
        <dbReference type="Rhea" id="RHEA-COMP:11367"/>
        <dbReference type="Rhea" id="RHEA-COMP:11368"/>
        <dbReference type="ChEBI" id="CHEBI:29950"/>
        <dbReference type="ChEBI" id="CHEBI:82612"/>
        <dbReference type="ChEBI" id="CHEBI:85445"/>
        <dbReference type="ChEBI" id="CHEBI:85448"/>
        <dbReference type="EC" id="2.1.1.63"/>
    </reaction>
</comment>
<evidence type="ECO:0000256" key="6">
    <source>
        <dbReference type="ARBA" id="ARBA00022763"/>
    </source>
</evidence>
<evidence type="ECO:0000256" key="3">
    <source>
        <dbReference type="ARBA" id="ARBA00011918"/>
    </source>
</evidence>
<dbReference type="PANTHER" id="PTHR10815:SF5">
    <property type="entry name" value="METHYLATED-DNA--PROTEIN-CYSTEINE METHYLTRANSFERASE"/>
    <property type="match status" value="1"/>
</dbReference>
<evidence type="ECO:0000259" key="9">
    <source>
        <dbReference type="Pfam" id="PF01035"/>
    </source>
</evidence>
<name>A0A0J1B9D1_RHOIS</name>
<dbReference type="NCBIfam" id="TIGR00589">
    <property type="entry name" value="ogt"/>
    <property type="match status" value="1"/>
</dbReference>
<dbReference type="InterPro" id="IPR036631">
    <property type="entry name" value="MGMT_N_sf"/>
</dbReference>
<keyword evidence="4 10" id="KW-0489">Methyltransferase</keyword>
<dbReference type="AlphaFoldDB" id="A0A0J1B9D1"/>
<accession>A0A0J1B9D1</accession>
<dbReference type="EC" id="2.1.1.63" evidence="3"/>
<organism evidence="10 11">
    <name type="scientific">Rhodopirellula islandica</name>
    <dbReference type="NCBI Taxonomy" id="595434"/>
    <lineage>
        <taxon>Bacteria</taxon>
        <taxon>Pseudomonadati</taxon>
        <taxon>Planctomycetota</taxon>
        <taxon>Planctomycetia</taxon>
        <taxon>Pirellulales</taxon>
        <taxon>Pirellulaceae</taxon>
        <taxon>Rhodopirellula</taxon>
    </lineage>
</organism>
<dbReference type="Proteomes" id="UP000036367">
    <property type="component" value="Unassembled WGS sequence"/>
</dbReference>
<evidence type="ECO:0000313" key="11">
    <source>
        <dbReference type="Proteomes" id="UP000036367"/>
    </source>
</evidence>
<feature type="domain" description="Methylated-DNA-[protein]-cysteine S-methyltransferase DNA binding" evidence="9">
    <location>
        <begin position="101"/>
        <end position="180"/>
    </location>
</feature>
<dbReference type="PANTHER" id="PTHR10815">
    <property type="entry name" value="METHYLATED-DNA--PROTEIN-CYSTEINE METHYLTRANSFERASE"/>
    <property type="match status" value="1"/>
</dbReference>
<evidence type="ECO:0000256" key="5">
    <source>
        <dbReference type="ARBA" id="ARBA00022679"/>
    </source>
</evidence>
<dbReference type="Gene3D" id="3.30.160.70">
    <property type="entry name" value="Methylated DNA-protein cysteine methyltransferase domain"/>
    <property type="match status" value="1"/>
</dbReference>
<evidence type="ECO:0000313" key="10">
    <source>
        <dbReference type="EMBL" id="KLU03076.1"/>
    </source>
</evidence>
<dbReference type="GO" id="GO:0032259">
    <property type="term" value="P:methylation"/>
    <property type="evidence" value="ECO:0007669"/>
    <property type="project" value="UniProtKB-KW"/>
</dbReference>
<dbReference type="PATRIC" id="fig|595434.4.peg.4598"/>
<gene>
    <name evidence="10" type="ORF">RISK_004842</name>
</gene>
<evidence type="ECO:0000256" key="4">
    <source>
        <dbReference type="ARBA" id="ARBA00022603"/>
    </source>
</evidence>
<dbReference type="Gene3D" id="1.10.10.10">
    <property type="entry name" value="Winged helix-like DNA-binding domain superfamily/Winged helix DNA-binding domain"/>
    <property type="match status" value="1"/>
</dbReference>
<dbReference type="CDD" id="cd06445">
    <property type="entry name" value="ATase"/>
    <property type="match status" value="1"/>
</dbReference>
<dbReference type="RefSeq" id="WP_047816011.1">
    <property type="nucleotide sequence ID" value="NZ_LECT01000041.1"/>
</dbReference>
<keyword evidence="5 10" id="KW-0808">Transferase</keyword>
<keyword evidence="11" id="KW-1185">Reference proteome</keyword>
<dbReference type="SUPFAM" id="SSF46767">
    <property type="entry name" value="Methylated DNA-protein cysteine methyltransferase, C-terminal domain"/>
    <property type="match status" value="1"/>
</dbReference>
<dbReference type="SUPFAM" id="SSF53155">
    <property type="entry name" value="Methylated DNA-protein cysteine methyltransferase domain"/>
    <property type="match status" value="1"/>
</dbReference>
<dbReference type="STRING" id="595434.RISK_004842"/>
<dbReference type="Pfam" id="PF01035">
    <property type="entry name" value="DNA_binding_1"/>
    <property type="match status" value="1"/>
</dbReference>
<evidence type="ECO:0000256" key="1">
    <source>
        <dbReference type="ARBA" id="ARBA00001286"/>
    </source>
</evidence>
<comment type="similarity">
    <text evidence="2">Belongs to the MGMT family.</text>
</comment>
<evidence type="ECO:0000256" key="8">
    <source>
        <dbReference type="ARBA" id="ARBA00049348"/>
    </source>
</evidence>
<proteinExistence type="inferred from homology"/>
<protein>
    <recommendedName>
        <fullName evidence="3">methylated-DNA--[protein]-cysteine S-methyltransferase</fullName>
        <ecNumber evidence="3">2.1.1.63</ecNumber>
    </recommendedName>
</protein>
<dbReference type="InterPro" id="IPR036388">
    <property type="entry name" value="WH-like_DNA-bd_sf"/>
</dbReference>
<keyword evidence="6" id="KW-0227">DNA damage</keyword>
<dbReference type="InterPro" id="IPR014048">
    <property type="entry name" value="MethylDNA_cys_MeTrfase_DNA-bd"/>
</dbReference>
<comment type="catalytic activity">
    <reaction evidence="1">
        <text>a 4-O-methyl-thymidine in DNA + L-cysteinyl-[protein] = a thymidine in DNA + S-methyl-L-cysteinyl-[protein]</text>
        <dbReference type="Rhea" id="RHEA:53428"/>
        <dbReference type="Rhea" id="RHEA-COMP:10131"/>
        <dbReference type="Rhea" id="RHEA-COMP:10132"/>
        <dbReference type="Rhea" id="RHEA-COMP:13555"/>
        <dbReference type="Rhea" id="RHEA-COMP:13556"/>
        <dbReference type="ChEBI" id="CHEBI:29950"/>
        <dbReference type="ChEBI" id="CHEBI:82612"/>
        <dbReference type="ChEBI" id="CHEBI:137386"/>
        <dbReference type="ChEBI" id="CHEBI:137387"/>
        <dbReference type="EC" id="2.1.1.63"/>
    </reaction>
</comment>
<dbReference type="EMBL" id="LECT01000041">
    <property type="protein sequence ID" value="KLU03076.1"/>
    <property type="molecule type" value="Genomic_DNA"/>
</dbReference>
<evidence type="ECO:0000256" key="2">
    <source>
        <dbReference type="ARBA" id="ARBA00008711"/>
    </source>
</evidence>
<dbReference type="OrthoDB" id="9783680at2"/>
<dbReference type="InterPro" id="IPR036217">
    <property type="entry name" value="MethylDNA_cys_MeTrfase_DNAb"/>
</dbReference>
<evidence type="ECO:0000256" key="7">
    <source>
        <dbReference type="ARBA" id="ARBA00023204"/>
    </source>
</evidence>